<comment type="caution">
    <text evidence="3">The sequence shown here is derived from an EMBL/GenBank/DDBJ whole genome shotgun (WGS) entry which is preliminary data.</text>
</comment>
<keyword evidence="4" id="KW-1185">Reference proteome</keyword>
<gene>
    <name evidence="3" type="ORF">PT85_06595</name>
</gene>
<organism evidence="3 4">
    <name type="scientific">Pseudomonas flexibilis</name>
    <dbReference type="NCBI Taxonomy" id="706570"/>
    <lineage>
        <taxon>Bacteria</taxon>
        <taxon>Pseudomonadati</taxon>
        <taxon>Pseudomonadota</taxon>
        <taxon>Gammaproteobacteria</taxon>
        <taxon>Pseudomonadales</taxon>
        <taxon>Pseudomonadaceae</taxon>
        <taxon>Pseudomonas</taxon>
    </lineage>
</organism>
<protein>
    <submittedName>
        <fullName evidence="3">Transposase</fullName>
    </submittedName>
</protein>
<keyword evidence="2" id="KW-0175">Coiled coil</keyword>
<comment type="similarity">
    <text evidence="1">Belongs to the transposase 8 family.</text>
</comment>
<dbReference type="Proteomes" id="UP000030980">
    <property type="component" value="Unassembled WGS sequence"/>
</dbReference>
<dbReference type="SUPFAM" id="SSF46689">
    <property type="entry name" value="Homeodomain-like"/>
    <property type="match status" value="1"/>
</dbReference>
<accession>A0A0B3BSV7</accession>
<dbReference type="InterPro" id="IPR002514">
    <property type="entry name" value="Transposase_8"/>
</dbReference>
<evidence type="ECO:0000256" key="1">
    <source>
        <dbReference type="ARBA" id="ARBA00009964"/>
    </source>
</evidence>
<evidence type="ECO:0000313" key="4">
    <source>
        <dbReference type="Proteomes" id="UP000030980"/>
    </source>
</evidence>
<reference evidence="3 4" key="1">
    <citation type="submission" date="2014-11" db="EMBL/GenBank/DDBJ databases">
        <title>Genome sequence of Pseudomonas tuomuerensis JCM 14085.</title>
        <authorList>
            <person name="Shin S.-K."/>
            <person name="Yi H."/>
        </authorList>
    </citation>
    <scope>NUCLEOTIDE SEQUENCE [LARGE SCALE GENOMIC DNA]</scope>
    <source>
        <strain evidence="3 4">JCM 14085</strain>
    </source>
</reference>
<evidence type="ECO:0000256" key="2">
    <source>
        <dbReference type="SAM" id="Coils"/>
    </source>
</evidence>
<proteinExistence type="inferred from homology"/>
<sequence length="99" mass="11102">MARPASTMKQTRTRHSQAYKDEALALAERVGVSRAAEQLGLHASQLYGWRSKQQQSQTNSEREQSLADENARLKRLLAEQAEELAIVKKAAAYFAKSLK</sequence>
<dbReference type="GO" id="GO:0003677">
    <property type="term" value="F:DNA binding"/>
    <property type="evidence" value="ECO:0007669"/>
    <property type="project" value="InterPro"/>
</dbReference>
<dbReference type="Pfam" id="PF01527">
    <property type="entry name" value="HTH_Tnp_1"/>
    <property type="match status" value="1"/>
</dbReference>
<dbReference type="STRING" id="706570.PT85_06595"/>
<dbReference type="GO" id="GO:0004803">
    <property type="term" value="F:transposase activity"/>
    <property type="evidence" value="ECO:0007669"/>
    <property type="project" value="InterPro"/>
</dbReference>
<dbReference type="AlphaFoldDB" id="A0A0B3BSV7"/>
<dbReference type="EMBL" id="JTAK01000002">
    <property type="protein sequence ID" value="KHO65710.1"/>
    <property type="molecule type" value="Genomic_DNA"/>
</dbReference>
<name>A0A0B3BSV7_9PSED</name>
<dbReference type="GO" id="GO:0006313">
    <property type="term" value="P:DNA transposition"/>
    <property type="evidence" value="ECO:0007669"/>
    <property type="project" value="InterPro"/>
</dbReference>
<dbReference type="InterPro" id="IPR009057">
    <property type="entry name" value="Homeodomain-like_sf"/>
</dbReference>
<evidence type="ECO:0000313" key="3">
    <source>
        <dbReference type="EMBL" id="KHO65710.1"/>
    </source>
</evidence>
<feature type="coiled-coil region" evidence="2">
    <location>
        <begin position="59"/>
        <end position="90"/>
    </location>
</feature>